<organism evidence="2 3">
    <name type="scientific">Terrabacter ginsenosidimutans</name>
    <dbReference type="NCBI Taxonomy" id="490575"/>
    <lineage>
        <taxon>Bacteria</taxon>
        <taxon>Bacillati</taxon>
        <taxon>Actinomycetota</taxon>
        <taxon>Actinomycetes</taxon>
        <taxon>Micrococcales</taxon>
        <taxon>Intrasporangiaceae</taxon>
        <taxon>Terrabacter</taxon>
    </lineage>
</organism>
<accession>A0ABP7DGM5</accession>
<evidence type="ECO:0000256" key="1">
    <source>
        <dbReference type="SAM" id="MobiDB-lite"/>
    </source>
</evidence>
<sequence>MVMSAGLEDPLGVMDVDEELVELVCADDDLLAAEFEAIIAANWPPSDTPSSEGATADATDDISPTPASTRRPARWMPSRSTRRQRSPPSPDHGEQMT</sequence>
<reference evidence="3" key="1">
    <citation type="journal article" date="2019" name="Int. J. Syst. Evol. Microbiol.">
        <title>The Global Catalogue of Microorganisms (GCM) 10K type strain sequencing project: providing services to taxonomists for standard genome sequencing and annotation.</title>
        <authorList>
            <consortium name="The Broad Institute Genomics Platform"/>
            <consortium name="The Broad Institute Genome Sequencing Center for Infectious Disease"/>
            <person name="Wu L."/>
            <person name="Ma J."/>
        </authorList>
    </citation>
    <scope>NUCLEOTIDE SEQUENCE [LARGE SCALE GENOMIC DNA]</scope>
    <source>
        <strain evidence="3">JCM 17125</strain>
    </source>
</reference>
<comment type="caution">
    <text evidence="2">The sequence shown here is derived from an EMBL/GenBank/DDBJ whole genome shotgun (WGS) entry which is preliminary data.</text>
</comment>
<name>A0ABP7DGM5_9MICO</name>
<dbReference type="Proteomes" id="UP001501468">
    <property type="component" value="Unassembled WGS sequence"/>
</dbReference>
<proteinExistence type="predicted"/>
<dbReference type="EMBL" id="BAABDC010000002">
    <property type="protein sequence ID" value="GAA3703014.1"/>
    <property type="molecule type" value="Genomic_DNA"/>
</dbReference>
<evidence type="ECO:0000313" key="3">
    <source>
        <dbReference type="Proteomes" id="UP001501468"/>
    </source>
</evidence>
<gene>
    <name evidence="2" type="ORF">GCM10022399_19350</name>
</gene>
<feature type="region of interest" description="Disordered" evidence="1">
    <location>
        <begin position="40"/>
        <end position="97"/>
    </location>
</feature>
<keyword evidence="3" id="KW-1185">Reference proteome</keyword>
<evidence type="ECO:0000313" key="2">
    <source>
        <dbReference type="EMBL" id="GAA3703014.1"/>
    </source>
</evidence>
<protein>
    <submittedName>
        <fullName evidence="2">Uncharacterized protein</fullName>
    </submittedName>
</protein>